<proteinExistence type="predicted"/>
<evidence type="ECO:0000313" key="3">
    <source>
        <dbReference type="EMBL" id="UWZ82984.1"/>
    </source>
</evidence>
<organism evidence="3 4">
    <name type="scientific">Occallatibacter riparius</name>
    <dbReference type="NCBI Taxonomy" id="1002689"/>
    <lineage>
        <taxon>Bacteria</taxon>
        <taxon>Pseudomonadati</taxon>
        <taxon>Acidobacteriota</taxon>
        <taxon>Terriglobia</taxon>
        <taxon>Terriglobales</taxon>
        <taxon>Acidobacteriaceae</taxon>
        <taxon>Occallatibacter</taxon>
    </lineage>
</organism>
<dbReference type="EMBL" id="CP093313">
    <property type="protein sequence ID" value="UWZ82984.1"/>
    <property type="molecule type" value="Genomic_DNA"/>
</dbReference>
<dbReference type="Proteomes" id="UP001059380">
    <property type="component" value="Chromosome"/>
</dbReference>
<keyword evidence="2" id="KW-0472">Membrane</keyword>
<accession>A0A9J7BJI4</accession>
<keyword evidence="4" id="KW-1185">Reference proteome</keyword>
<feature type="region of interest" description="Disordered" evidence="1">
    <location>
        <begin position="71"/>
        <end position="91"/>
    </location>
</feature>
<reference evidence="3" key="1">
    <citation type="submission" date="2021-04" db="EMBL/GenBank/DDBJ databases">
        <title>Phylogenetic analysis of Acidobacteriaceae.</title>
        <authorList>
            <person name="Qiu L."/>
            <person name="Zhang Q."/>
        </authorList>
    </citation>
    <scope>NUCLEOTIDE SEQUENCE</scope>
    <source>
        <strain evidence="3">DSM 25168</strain>
    </source>
</reference>
<protein>
    <recommendedName>
        <fullName evidence="5">Transmembrane protein</fullName>
    </recommendedName>
</protein>
<sequence>MQWLGTLFLSAPLVCIVALVLLAFLQGLRLHFDPKARARKSVRRTGAAYALGATFLYFSMFYHPRLELAATAQTQQQEQQDEDDSGEPESPIRRFLRQLRSIRRGEPVDRLIWKLE</sequence>
<feature type="transmembrane region" description="Helical" evidence="2">
    <location>
        <begin position="6"/>
        <end position="25"/>
    </location>
</feature>
<dbReference type="RefSeq" id="WP_260792317.1">
    <property type="nucleotide sequence ID" value="NZ_CP093313.1"/>
</dbReference>
<evidence type="ECO:0000313" key="4">
    <source>
        <dbReference type="Proteomes" id="UP001059380"/>
    </source>
</evidence>
<name>A0A9J7BJI4_9BACT</name>
<dbReference type="KEGG" id="orp:MOP44_20725"/>
<feature type="transmembrane region" description="Helical" evidence="2">
    <location>
        <begin position="46"/>
        <end position="63"/>
    </location>
</feature>
<evidence type="ECO:0000256" key="2">
    <source>
        <dbReference type="SAM" id="Phobius"/>
    </source>
</evidence>
<evidence type="ECO:0000256" key="1">
    <source>
        <dbReference type="SAM" id="MobiDB-lite"/>
    </source>
</evidence>
<gene>
    <name evidence="3" type="ORF">MOP44_20725</name>
</gene>
<keyword evidence="2" id="KW-1133">Transmembrane helix</keyword>
<dbReference type="AlphaFoldDB" id="A0A9J7BJI4"/>
<evidence type="ECO:0008006" key="5">
    <source>
        <dbReference type="Google" id="ProtNLM"/>
    </source>
</evidence>
<keyword evidence="2" id="KW-0812">Transmembrane</keyword>